<feature type="transmembrane region" description="Helical" evidence="2">
    <location>
        <begin position="216"/>
        <end position="235"/>
    </location>
</feature>
<feature type="region of interest" description="Disordered" evidence="1">
    <location>
        <begin position="86"/>
        <end position="125"/>
    </location>
</feature>
<dbReference type="AlphaFoldDB" id="A0A1H5YPF2"/>
<dbReference type="Proteomes" id="UP000236745">
    <property type="component" value="Unassembled WGS sequence"/>
</dbReference>
<feature type="transmembrane region" description="Helical" evidence="2">
    <location>
        <begin position="187"/>
        <end position="204"/>
    </location>
</feature>
<feature type="transmembrane region" description="Helical" evidence="2">
    <location>
        <begin position="148"/>
        <end position="175"/>
    </location>
</feature>
<feature type="region of interest" description="Disordered" evidence="1">
    <location>
        <begin position="262"/>
        <end position="282"/>
    </location>
</feature>
<sequence length="416" mass="44896">MSDKLKHARPPQSLDFPIVVEECFFEPGQYISEGDQLYIFKDSAGRKVIMRSPLTGSVAEGPVAVGSALPKGMPVVGVYTTDSAGTKADTRTAQQAAPEKPATESPVADNGPTSGAGSSDGVSQAVEKARENAPSGFMQKFWSSDKPGVSWGGVGPIFKLVIFYALLVLIFNLALRITFPDLALENRLLPSIGLILLAIWLTLLTASRWRRRPSPIGLYTTLIPLVIAGIFISILPDRELAKATGFRADRLWAFFHQPGNNDAPPVTKSAPSSEPEPPSASAPSRCFVEIVQHCEGAYSSTVKNWSIVKRHESNLPADLCTEGLQALAYTPYSGELSYPSDFPARFKPAVEPMLKRFEQGVKTQHADCAVMPWSSATLKIVPNEELAQIPGGKRKCTSSPQPTASDSVSSYVCARF</sequence>
<keyword evidence="4" id="KW-1185">Reference proteome</keyword>
<dbReference type="EMBL" id="FNVQ01000001">
    <property type="protein sequence ID" value="SEG25989.1"/>
    <property type="molecule type" value="Genomic_DNA"/>
</dbReference>
<keyword evidence="2" id="KW-1133">Transmembrane helix</keyword>
<evidence type="ECO:0000256" key="1">
    <source>
        <dbReference type="SAM" id="MobiDB-lite"/>
    </source>
</evidence>
<reference evidence="3 4" key="1">
    <citation type="submission" date="2016-10" db="EMBL/GenBank/DDBJ databases">
        <authorList>
            <person name="de Groot N.N."/>
        </authorList>
    </citation>
    <scope>NUCLEOTIDE SEQUENCE [LARGE SCALE GENOMIC DNA]</scope>
    <source>
        <strain evidence="3 4">DSM 22012</strain>
    </source>
</reference>
<feature type="compositionally biased region" description="Polar residues" evidence="1">
    <location>
        <begin position="111"/>
        <end position="122"/>
    </location>
</feature>
<dbReference type="RefSeq" id="WP_104002713.1">
    <property type="nucleotide sequence ID" value="NZ_FNVQ01000001.1"/>
</dbReference>
<gene>
    <name evidence="3" type="ORF">SAMN05444390_1011843</name>
</gene>
<keyword evidence="2" id="KW-0812">Transmembrane</keyword>
<dbReference type="OrthoDB" id="9817732at2"/>
<proteinExistence type="predicted"/>
<protein>
    <submittedName>
        <fullName evidence="3">Uncharacterized protein</fullName>
    </submittedName>
</protein>
<organism evidence="3 4">
    <name type="scientific">Marinobacterium lutimaris</name>
    <dbReference type="NCBI Taxonomy" id="568106"/>
    <lineage>
        <taxon>Bacteria</taxon>
        <taxon>Pseudomonadati</taxon>
        <taxon>Pseudomonadota</taxon>
        <taxon>Gammaproteobacteria</taxon>
        <taxon>Oceanospirillales</taxon>
        <taxon>Oceanospirillaceae</taxon>
        <taxon>Marinobacterium</taxon>
    </lineage>
</organism>
<name>A0A1H5YPF2_9GAMM</name>
<evidence type="ECO:0000313" key="4">
    <source>
        <dbReference type="Proteomes" id="UP000236745"/>
    </source>
</evidence>
<keyword evidence="2" id="KW-0472">Membrane</keyword>
<accession>A0A1H5YPF2</accession>
<evidence type="ECO:0000313" key="3">
    <source>
        <dbReference type="EMBL" id="SEG25989.1"/>
    </source>
</evidence>
<evidence type="ECO:0000256" key="2">
    <source>
        <dbReference type="SAM" id="Phobius"/>
    </source>
</evidence>